<proteinExistence type="predicted"/>
<gene>
    <name evidence="2" type="ORF">GCM10010967_09300</name>
</gene>
<comment type="caution">
    <text evidence="2">The sequence shown here is derived from an EMBL/GenBank/DDBJ whole genome shotgun (WGS) entry which is preliminary data.</text>
</comment>
<dbReference type="Proteomes" id="UP000632339">
    <property type="component" value="Unassembled WGS sequence"/>
</dbReference>
<accession>A0ABQ2HGW8</accession>
<evidence type="ECO:0000313" key="3">
    <source>
        <dbReference type="Proteomes" id="UP000632339"/>
    </source>
</evidence>
<evidence type="ECO:0000256" key="1">
    <source>
        <dbReference type="SAM" id="MobiDB-lite"/>
    </source>
</evidence>
<feature type="compositionally biased region" description="Basic and acidic residues" evidence="1">
    <location>
        <begin position="54"/>
        <end position="67"/>
    </location>
</feature>
<reference evidence="3" key="1">
    <citation type="journal article" date="2019" name="Int. J. Syst. Evol. Microbiol.">
        <title>The Global Catalogue of Microorganisms (GCM) 10K type strain sequencing project: providing services to taxonomists for standard genome sequencing and annotation.</title>
        <authorList>
            <consortium name="The Broad Institute Genomics Platform"/>
            <consortium name="The Broad Institute Genome Sequencing Center for Infectious Disease"/>
            <person name="Wu L."/>
            <person name="Ma J."/>
        </authorList>
    </citation>
    <scope>NUCLEOTIDE SEQUENCE [LARGE SCALE GENOMIC DNA]</scope>
    <source>
        <strain evidence="3">CGMCC 1.6375</strain>
    </source>
</reference>
<dbReference type="EMBL" id="BMLI01000001">
    <property type="protein sequence ID" value="GGM79693.1"/>
    <property type="molecule type" value="Genomic_DNA"/>
</dbReference>
<protein>
    <submittedName>
        <fullName evidence="2">Uncharacterized protein</fullName>
    </submittedName>
</protein>
<organism evidence="2 3">
    <name type="scientific">Dyadobacter beijingensis</name>
    <dbReference type="NCBI Taxonomy" id="365489"/>
    <lineage>
        <taxon>Bacteria</taxon>
        <taxon>Pseudomonadati</taxon>
        <taxon>Bacteroidota</taxon>
        <taxon>Cytophagia</taxon>
        <taxon>Cytophagales</taxon>
        <taxon>Spirosomataceae</taxon>
        <taxon>Dyadobacter</taxon>
    </lineage>
</organism>
<name>A0ABQ2HGW8_9BACT</name>
<keyword evidence="3" id="KW-1185">Reference proteome</keyword>
<feature type="region of interest" description="Disordered" evidence="1">
    <location>
        <begin position="41"/>
        <end position="73"/>
    </location>
</feature>
<evidence type="ECO:0000313" key="2">
    <source>
        <dbReference type="EMBL" id="GGM79693.1"/>
    </source>
</evidence>
<sequence length="73" mass="7726">MAASFLLNKPKLLGGYINECKLLLQTKFIIHEKTSSIVTAGDGIPGRARGGAVSERDGALGRDDQRGGDAQQL</sequence>